<feature type="chain" id="PRO_5039078952" description="Lipoprotein" evidence="1">
    <location>
        <begin position="21"/>
        <end position="159"/>
    </location>
</feature>
<dbReference type="PROSITE" id="PS51257">
    <property type="entry name" value="PROKAR_LIPOPROTEIN"/>
    <property type="match status" value="1"/>
</dbReference>
<evidence type="ECO:0000313" key="2">
    <source>
        <dbReference type="EMBL" id="MSR89891.1"/>
    </source>
</evidence>
<dbReference type="InterPro" id="IPR032619">
    <property type="entry name" value="DUF4883"/>
</dbReference>
<evidence type="ECO:0000313" key="3">
    <source>
        <dbReference type="Proteomes" id="UP000460287"/>
    </source>
</evidence>
<feature type="signal peptide" evidence="1">
    <location>
        <begin position="1"/>
        <end position="20"/>
    </location>
</feature>
<dbReference type="Pfam" id="PF16224">
    <property type="entry name" value="DUF4883"/>
    <property type="match status" value="1"/>
</dbReference>
<comment type="caution">
    <text evidence="2">The sequence shown here is derived from an EMBL/GenBank/DDBJ whole genome shotgun (WGS) entry which is preliminary data.</text>
</comment>
<sequence length="159" mass="18509">MKKFLICLMTIILLGSTLCGCSNTIFISFEKKPSAYYYSDEVMKIVNSGTYTVKVLDMNMYKEETVKDNEKNIIPDFLTHVDKNKNYISHPKDISDKDIQYKMFIEGSGQKYVVNVYNDNLVCVHPWDGTFTEDFITSENVPVNYNLCGFCRYMFKPYD</sequence>
<accession>A0A7X2MVL2</accession>
<gene>
    <name evidence="2" type="ORF">FYJ33_00310</name>
</gene>
<dbReference type="Proteomes" id="UP000460287">
    <property type="component" value="Unassembled WGS sequence"/>
</dbReference>
<dbReference type="AlphaFoldDB" id="A0A7X2MVL2"/>
<dbReference type="RefSeq" id="WP_154529777.1">
    <property type="nucleotide sequence ID" value="NZ_JAQXTV010000075.1"/>
</dbReference>
<organism evidence="2 3">
    <name type="scientific">Inconstantimicrobium porci</name>
    <dbReference type="NCBI Taxonomy" id="2652291"/>
    <lineage>
        <taxon>Bacteria</taxon>
        <taxon>Bacillati</taxon>
        <taxon>Bacillota</taxon>
        <taxon>Clostridia</taxon>
        <taxon>Eubacteriales</taxon>
        <taxon>Clostridiaceae</taxon>
        <taxon>Inconstantimicrobium</taxon>
    </lineage>
</organism>
<protein>
    <recommendedName>
        <fullName evidence="4">Lipoprotein</fullName>
    </recommendedName>
</protein>
<evidence type="ECO:0008006" key="4">
    <source>
        <dbReference type="Google" id="ProtNLM"/>
    </source>
</evidence>
<keyword evidence="3" id="KW-1185">Reference proteome</keyword>
<dbReference type="CDD" id="cd15786">
    <property type="entry name" value="CPF_1278_like"/>
    <property type="match status" value="1"/>
</dbReference>
<dbReference type="EMBL" id="VULX01000001">
    <property type="protein sequence ID" value="MSR89891.1"/>
    <property type="molecule type" value="Genomic_DNA"/>
</dbReference>
<dbReference type="Gene3D" id="3.30.1490.410">
    <property type="entry name" value="Uncharacterised protein PF16224, DUF4883"/>
    <property type="match status" value="1"/>
</dbReference>
<proteinExistence type="predicted"/>
<evidence type="ECO:0000256" key="1">
    <source>
        <dbReference type="SAM" id="SignalP"/>
    </source>
</evidence>
<name>A0A7X2MVL2_9CLOT</name>
<reference evidence="2 3" key="1">
    <citation type="submission" date="2019-08" db="EMBL/GenBank/DDBJ databases">
        <title>In-depth cultivation of the pig gut microbiome towards novel bacterial diversity and tailored functional studies.</title>
        <authorList>
            <person name="Wylensek D."/>
            <person name="Hitch T.C.A."/>
            <person name="Clavel T."/>
        </authorList>
    </citation>
    <scope>NUCLEOTIDE SEQUENCE [LARGE SCALE GENOMIC DNA]</scope>
    <source>
        <strain evidence="2 3">WCA-383-APC-5B</strain>
    </source>
</reference>
<keyword evidence="1" id="KW-0732">Signal</keyword>